<comment type="pathway">
    <text evidence="1">Amino-sugar metabolism; 1,6-anhydro-N-acetylmuramate degradation.</text>
</comment>
<dbReference type="InterPro" id="IPR005338">
    <property type="entry name" value="Anhydro_N_Ac-Mur_kinase"/>
</dbReference>
<keyword evidence="1 2" id="KW-0808">Transferase</keyword>
<keyword evidence="1" id="KW-0547">Nucleotide-binding</keyword>
<accession>A0ABS4I5U2</accession>
<dbReference type="InterPro" id="IPR043129">
    <property type="entry name" value="ATPase_NBD"/>
</dbReference>
<comment type="function">
    <text evidence="1">Catalyzes the specific phosphorylation of 1,6-anhydro-N-acetylmuramic acid (anhMurNAc) with the simultaneous cleavage of the 1,6-anhydro ring, generating MurNAc-6-P. Is required for the utilization of anhMurNAc either imported from the medium or derived from its own cell wall murein, and thus plays a role in cell wall recycling.</text>
</comment>
<dbReference type="Gene3D" id="3.30.420.40">
    <property type="match status" value="2"/>
</dbReference>
<keyword evidence="1" id="KW-0119">Carbohydrate metabolism</keyword>
<name>A0ABS4I5U2_9BACL</name>
<dbReference type="PANTHER" id="PTHR30605:SF0">
    <property type="entry name" value="ANHYDRO-N-ACETYLMURAMIC ACID KINASE"/>
    <property type="match status" value="1"/>
</dbReference>
<dbReference type="PANTHER" id="PTHR30605">
    <property type="entry name" value="ANHYDRO-N-ACETYLMURAMIC ACID KINASE"/>
    <property type="match status" value="1"/>
</dbReference>
<comment type="pathway">
    <text evidence="1">Cell wall biogenesis; peptidoglycan recycling.</text>
</comment>
<feature type="binding site" evidence="1">
    <location>
        <begin position="19"/>
        <end position="26"/>
    </location>
    <ligand>
        <name>ATP</name>
        <dbReference type="ChEBI" id="CHEBI:30616"/>
    </ligand>
</feature>
<dbReference type="RefSeq" id="WP_167065856.1">
    <property type="nucleotide sequence ID" value="NZ_JAAOZR010000044.1"/>
</dbReference>
<gene>
    <name evidence="1" type="primary">anmK</name>
    <name evidence="2" type="ORF">J2Z65_005536</name>
</gene>
<dbReference type="HAMAP" id="MF_01270">
    <property type="entry name" value="AnhMurNAc_kinase"/>
    <property type="match status" value="1"/>
</dbReference>
<dbReference type="GO" id="GO:0016301">
    <property type="term" value="F:kinase activity"/>
    <property type="evidence" value="ECO:0007669"/>
    <property type="project" value="UniProtKB-KW"/>
</dbReference>
<dbReference type="SUPFAM" id="SSF53067">
    <property type="entry name" value="Actin-like ATPase domain"/>
    <property type="match status" value="1"/>
</dbReference>
<dbReference type="CDD" id="cd24050">
    <property type="entry name" value="ASKHA_NBD_ANMK"/>
    <property type="match status" value="1"/>
</dbReference>
<organism evidence="2 3">
    <name type="scientific">Paenibacillus aceris</name>
    <dbReference type="NCBI Taxonomy" id="869555"/>
    <lineage>
        <taxon>Bacteria</taxon>
        <taxon>Bacillati</taxon>
        <taxon>Bacillota</taxon>
        <taxon>Bacilli</taxon>
        <taxon>Bacillales</taxon>
        <taxon>Paenibacillaceae</taxon>
        <taxon>Paenibacillus</taxon>
    </lineage>
</organism>
<evidence type="ECO:0000313" key="2">
    <source>
        <dbReference type="EMBL" id="MBP1966277.1"/>
    </source>
</evidence>
<keyword evidence="3" id="KW-1185">Reference proteome</keyword>
<dbReference type="Pfam" id="PF03702">
    <property type="entry name" value="AnmK"/>
    <property type="match status" value="2"/>
</dbReference>
<dbReference type="EC" id="2.7.1.170" evidence="1"/>
<evidence type="ECO:0000256" key="1">
    <source>
        <dbReference type="HAMAP-Rule" id="MF_01270"/>
    </source>
</evidence>
<evidence type="ECO:0000313" key="3">
    <source>
        <dbReference type="Proteomes" id="UP001519344"/>
    </source>
</evidence>
<comment type="similarity">
    <text evidence="1">Belongs to the anhydro-N-acetylmuramic acid kinase family.</text>
</comment>
<reference evidence="2 3" key="1">
    <citation type="submission" date="2021-03" db="EMBL/GenBank/DDBJ databases">
        <title>Genomic Encyclopedia of Type Strains, Phase IV (KMG-IV): sequencing the most valuable type-strain genomes for metagenomic binning, comparative biology and taxonomic classification.</title>
        <authorList>
            <person name="Goeker M."/>
        </authorList>
    </citation>
    <scope>NUCLEOTIDE SEQUENCE [LARGE SCALE GENOMIC DNA]</scope>
    <source>
        <strain evidence="2 3">DSM 24950</strain>
    </source>
</reference>
<keyword evidence="1" id="KW-0067">ATP-binding</keyword>
<keyword evidence="1 2" id="KW-0418">Kinase</keyword>
<proteinExistence type="inferred from homology"/>
<sequence length="415" mass="44145">MLRSLLNQNPLTVAGIMSGTSLDGIDVAIVRIDGCGVDAKVRLLHFESFSYEEEVREKLKQLCSIDHSNVALLCGMNFAIAERFADAVLQTAAAAGMGMADIDLISTHGQTVWHIPVADETDPYLPKSTLQIGDLSVIAKRTGIPVVGDFRTADMAVGGQGAPLAPYGDFIMFRDAAKGRILQNIGGIGNCTAIPAQGTEEISNPAKESASVTATTHVDASNLIAFDTGPGNMIMDQVVYELSEGKLTYDADGAWAARGQVHIELLEEMLAHPYFAQLPPKTTGRELFGKAYTAAWLKTALDRGLAHEDIVATATAFTAYSIARAYQDFVFPHCAIAEVIVSGGGARNHTLLSMLQELLPQQAILTSDELGISGDAKEAILFALLGNDWIHGVPNNLPSATGAERPTIMGKLALP</sequence>
<dbReference type="Proteomes" id="UP001519344">
    <property type="component" value="Unassembled WGS sequence"/>
</dbReference>
<dbReference type="EMBL" id="JAGGKV010000020">
    <property type="protein sequence ID" value="MBP1966277.1"/>
    <property type="molecule type" value="Genomic_DNA"/>
</dbReference>
<comment type="catalytic activity">
    <reaction evidence="1">
        <text>1,6-anhydro-N-acetyl-beta-muramate + ATP + H2O = N-acetyl-D-muramate 6-phosphate + ADP + H(+)</text>
        <dbReference type="Rhea" id="RHEA:24952"/>
        <dbReference type="ChEBI" id="CHEBI:15377"/>
        <dbReference type="ChEBI" id="CHEBI:15378"/>
        <dbReference type="ChEBI" id="CHEBI:30616"/>
        <dbReference type="ChEBI" id="CHEBI:58690"/>
        <dbReference type="ChEBI" id="CHEBI:58722"/>
        <dbReference type="ChEBI" id="CHEBI:456216"/>
        <dbReference type="EC" id="2.7.1.170"/>
    </reaction>
</comment>
<comment type="caution">
    <text evidence="2">The sequence shown here is derived from an EMBL/GenBank/DDBJ whole genome shotgun (WGS) entry which is preliminary data.</text>
</comment>
<protein>
    <recommendedName>
        <fullName evidence="1">Anhydro-N-acetylmuramic acid kinase</fullName>
        <ecNumber evidence="1">2.7.1.170</ecNumber>
    </recommendedName>
    <alternativeName>
        <fullName evidence="1">AnhMurNAc kinase</fullName>
    </alternativeName>
</protein>